<dbReference type="AlphaFoldDB" id="A0A1I4FQG5"/>
<organism evidence="2 3">
    <name type="scientific">Neomesorhizobium albiziae</name>
    <dbReference type="NCBI Taxonomy" id="335020"/>
    <lineage>
        <taxon>Bacteria</taxon>
        <taxon>Pseudomonadati</taxon>
        <taxon>Pseudomonadota</taxon>
        <taxon>Alphaproteobacteria</taxon>
        <taxon>Hyphomicrobiales</taxon>
        <taxon>Phyllobacteriaceae</taxon>
        <taxon>Neomesorhizobium</taxon>
    </lineage>
</organism>
<name>A0A1I4FQG5_9HYPH</name>
<gene>
    <name evidence="2" type="ORF">SAMN04488498_15110</name>
</gene>
<proteinExistence type="predicted"/>
<dbReference type="EMBL" id="FOSL01000051">
    <property type="protein sequence ID" value="SFL18861.1"/>
    <property type="molecule type" value="Genomic_DNA"/>
</dbReference>
<keyword evidence="3" id="KW-1185">Reference proteome</keyword>
<dbReference type="Proteomes" id="UP000323300">
    <property type="component" value="Unassembled WGS sequence"/>
</dbReference>
<sequence length="184" mass="21270">MLLKRGIVVSRETIRRWGKKFGPEYVRRLRRKRPSPNDVWHLDEVLIIAARNIGCGGLSIRTDILPALKSNQGHNRPRPRFSKSPADGCARGLLCSCRRRNRRSRRLADGREHLRVVRRRWPDPNQPDRSGCFYRGGSPVRDLGPGAGKRRRHRCLFGCWKQNRRRQSGGGIVRKRNEVPRGTP</sequence>
<evidence type="ECO:0000313" key="3">
    <source>
        <dbReference type="Proteomes" id="UP000323300"/>
    </source>
</evidence>
<feature type="region of interest" description="Disordered" evidence="1">
    <location>
        <begin position="127"/>
        <end position="149"/>
    </location>
</feature>
<accession>A0A1I4FQG5</accession>
<reference evidence="2 3" key="1">
    <citation type="submission" date="2016-10" db="EMBL/GenBank/DDBJ databases">
        <authorList>
            <person name="Varghese N."/>
            <person name="Submissions S."/>
        </authorList>
    </citation>
    <scope>NUCLEOTIDE SEQUENCE [LARGE SCALE GENOMIC DNA]</scope>
    <source>
        <strain evidence="2 3">DSM 21822</strain>
    </source>
</reference>
<protein>
    <recommendedName>
        <fullName evidence="4">Transposase</fullName>
    </recommendedName>
</protein>
<evidence type="ECO:0000313" key="2">
    <source>
        <dbReference type="EMBL" id="SFL18861.1"/>
    </source>
</evidence>
<evidence type="ECO:0000256" key="1">
    <source>
        <dbReference type="SAM" id="MobiDB-lite"/>
    </source>
</evidence>
<evidence type="ECO:0008006" key="4">
    <source>
        <dbReference type="Google" id="ProtNLM"/>
    </source>
</evidence>